<protein>
    <recommendedName>
        <fullName evidence="4">Lipoprotein</fullName>
    </recommendedName>
</protein>
<reference evidence="2 3" key="1">
    <citation type="submission" date="2016-11" db="EMBL/GenBank/DDBJ databases">
        <title>Comparative genomics of co-occurring bacteria in distinct bioleaching systems unravels niche-specific adaptation.</title>
        <authorList>
            <person name="Zhang X."/>
            <person name="Liu X."/>
            <person name="Yin H."/>
        </authorList>
    </citation>
    <scope>NUCLEOTIDE SEQUENCE [LARGE SCALE GENOMIC DNA]</scope>
    <source>
        <strain evidence="2 3">DX</strain>
    </source>
</reference>
<comment type="caution">
    <text evidence="2">The sequence shown here is derived from an EMBL/GenBank/DDBJ whole genome shotgun (WGS) entry which is preliminary data.</text>
</comment>
<dbReference type="Pfam" id="PF13146">
    <property type="entry name" value="TRL"/>
    <property type="match status" value="1"/>
</dbReference>
<dbReference type="PROSITE" id="PS51257">
    <property type="entry name" value="PROKAR_LIPOPROTEIN"/>
    <property type="match status" value="1"/>
</dbReference>
<gene>
    <name evidence="2" type="ORF">BOX24_05375</name>
</gene>
<dbReference type="InterPro" id="IPR025113">
    <property type="entry name" value="TRL-like"/>
</dbReference>
<evidence type="ECO:0008006" key="4">
    <source>
        <dbReference type="Google" id="ProtNLM"/>
    </source>
</evidence>
<dbReference type="RefSeq" id="WP_077303922.1">
    <property type="nucleotide sequence ID" value="NZ_MPOJ01000010.1"/>
</dbReference>
<proteinExistence type="predicted"/>
<evidence type="ECO:0000313" key="3">
    <source>
        <dbReference type="Proteomes" id="UP000188586"/>
    </source>
</evidence>
<dbReference type="Proteomes" id="UP000188586">
    <property type="component" value="Unassembled WGS sequence"/>
</dbReference>
<feature type="chain" id="PRO_5012414972" description="Lipoprotein" evidence="1">
    <location>
        <begin position="25"/>
        <end position="99"/>
    </location>
</feature>
<evidence type="ECO:0000313" key="2">
    <source>
        <dbReference type="EMBL" id="OOH72821.1"/>
    </source>
</evidence>
<keyword evidence="1" id="KW-0732">Signal</keyword>
<dbReference type="EMBL" id="MPOJ01000010">
    <property type="protein sequence ID" value="OOH72821.1"/>
    <property type="molecule type" value="Genomic_DNA"/>
</dbReference>
<name>A0A1V3SVC3_9BACT</name>
<feature type="signal peptide" evidence="1">
    <location>
        <begin position="1"/>
        <end position="24"/>
    </location>
</feature>
<organism evidence="2 3">
    <name type="scientific">Leptospirillum ferriphilum</name>
    <dbReference type="NCBI Taxonomy" id="178606"/>
    <lineage>
        <taxon>Bacteria</taxon>
        <taxon>Pseudomonadati</taxon>
        <taxon>Nitrospirota</taxon>
        <taxon>Nitrospiria</taxon>
        <taxon>Nitrospirales</taxon>
        <taxon>Nitrospiraceae</taxon>
        <taxon>Leptospirillum</taxon>
    </lineage>
</organism>
<sequence length="99" mass="10784">MKKIKRFVPAGLVFAAILGGCTLAMPEAPMNPMVDTKKPLSLKSTEVCNGTFVADTTTASGNTIRDAARKAGIRKIYSIQYETKNYIFFTRFCAVVKGT</sequence>
<dbReference type="AlphaFoldDB" id="A0A1V3SVC3"/>
<evidence type="ECO:0000256" key="1">
    <source>
        <dbReference type="SAM" id="SignalP"/>
    </source>
</evidence>
<accession>A0A1V3SVC3</accession>